<dbReference type="Pfam" id="PF20249">
    <property type="entry name" value="VasX_N"/>
    <property type="match status" value="1"/>
</dbReference>
<dbReference type="CDD" id="cd20707">
    <property type="entry name" value="MIX_III"/>
    <property type="match status" value="1"/>
</dbReference>
<dbReference type="EMBL" id="BRLJ01000001">
    <property type="protein sequence ID" value="GKX61859.1"/>
    <property type="molecule type" value="Genomic_DNA"/>
</dbReference>
<dbReference type="InterPro" id="IPR048126">
    <property type="entry name" value="Toxin_VasX"/>
</dbReference>
<comment type="caution">
    <text evidence="3">The sequence shown here is derived from an EMBL/GenBank/DDBJ whole genome shotgun (WGS) entry which is preliminary data.</text>
</comment>
<keyword evidence="4" id="KW-1185">Reference proteome</keyword>
<dbReference type="RefSeq" id="WP_261821479.1">
    <property type="nucleotide sequence ID" value="NZ_BRLJ01000001.1"/>
</dbReference>
<reference evidence="3" key="1">
    <citation type="submission" date="2022-06" db="EMBL/GenBank/DDBJ databases">
        <title>Draft genome sequences of Pragia fontium str. JCM24417.</title>
        <authorList>
            <person name="Wakabayashi Y."/>
            <person name="Kojima K."/>
        </authorList>
    </citation>
    <scope>NUCLEOTIDE SEQUENCE</scope>
    <source>
        <strain evidence="3">JCM 24417</strain>
    </source>
</reference>
<keyword evidence="1" id="KW-0472">Membrane</keyword>
<sequence length="1000" mass="112371">MSQDKGFVCDCQTSGLAILPVRYAVVPKSVKQKLPSWADHGWANSKGFQAQLDEEQYHYALRVLRQGFIYLYLPNLEEQERWRVFSVAKDGTLWKQPSALAAKLKDQSDCSSPGHQSTRTEFFCISEPEKCGQIWIAYSEHKWSENTLNKYAADPGLRMKEIKSSEWTAPSDKDDIAKATAESLNSVLDYCSDFDYGSFPDIDYGLSEPYAKVLTRDNKKEILASRDKLFNLTTGQPDDFSFISEKVETITSHHLFVKARHGNAANTLEIIERCTSGDNAPLLIALDDPIGIIHDLNDSYNELSGKLTQYTEELAYYYNAYSLVGSLKDLMENYDAIMDEGKAAEIDEPYKTRRLNRVQLRKIWMKEPVDPLFFKELDRITFESPFNDNEATYNKSLNELKLSVDNSVVRKKAQGMTSAEFILMDRWKKYQNRLDKSGLYNTFNQNYDSLQAKIAQLGELRCGEIVKWLKDNCFEQVLNDYDDNIDEQTGDLADAVEFKEVISAAISGINATQSGMALIDEWMDSTESGNGKNYLRRVLAFNQLDVVAEIDSIMSERNKADGENDVMEGEVDSILSQVKWSKIADLYKKAQGYANTQLRLVDQDPSFKQLPASWRPIRYVNDVLLVNFGFRFLFASYGPISKSGELMLLKLLHVGSLITVGTSNKVVKQLWGMRKNGRAAYIKKLKGISQVVDKRIKTESAEIKKAFAELEASTKASTSRSGVAVRANNHNIPARNGVIDVRLAFLVAVLEVWNLMHISEMLKNDPYNQQLQDKLTIAKFAVVGTTIETLAQTTKLIATDKSSLFQVLKVSGAVVSAGAGVLSACSDFGQAKKNFSKNNYGITTLYFFRTLSNLGSSTSGVLAALTYSTPVMEVFVKTKLADLLVEKLIQREVVGLAARTMLFRAIAMGAGIYISLAILAISALIYFLEDDEMEEWIDKSAFGLKRVTDYKDRPQLQQEAFEKALKKILGIEEPPVQVDVPVMVIPMNQEIPGLTGWPRM</sequence>
<evidence type="ECO:0000259" key="2">
    <source>
        <dbReference type="Pfam" id="PF20249"/>
    </source>
</evidence>
<dbReference type="NCBIfam" id="NF041559">
    <property type="entry name" value="BTH_I2691_fam"/>
    <property type="match status" value="1"/>
</dbReference>
<dbReference type="InterPro" id="IPR046864">
    <property type="entry name" value="VasX_N"/>
</dbReference>
<name>A0ABQ5LEP0_9GAMM</name>
<keyword evidence="1" id="KW-1133">Transmembrane helix</keyword>
<feature type="domain" description="Toxin VasX N-terminal region" evidence="2">
    <location>
        <begin position="9"/>
        <end position="161"/>
    </location>
</feature>
<evidence type="ECO:0000256" key="1">
    <source>
        <dbReference type="SAM" id="Phobius"/>
    </source>
</evidence>
<gene>
    <name evidence="3" type="ORF">SOASR032_04280</name>
</gene>
<organism evidence="3 4">
    <name type="scientific">Pragia fontium</name>
    <dbReference type="NCBI Taxonomy" id="82985"/>
    <lineage>
        <taxon>Bacteria</taxon>
        <taxon>Pseudomonadati</taxon>
        <taxon>Pseudomonadota</taxon>
        <taxon>Gammaproteobacteria</taxon>
        <taxon>Enterobacterales</taxon>
        <taxon>Budviciaceae</taxon>
        <taxon>Pragia</taxon>
    </lineage>
</organism>
<evidence type="ECO:0000313" key="3">
    <source>
        <dbReference type="EMBL" id="GKX61859.1"/>
    </source>
</evidence>
<evidence type="ECO:0000313" key="4">
    <source>
        <dbReference type="Proteomes" id="UP001059610"/>
    </source>
</evidence>
<proteinExistence type="predicted"/>
<feature type="transmembrane region" description="Helical" evidence="1">
    <location>
        <begin position="901"/>
        <end position="928"/>
    </location>
</feature>
<accession>A0ABQ5LEP0</accession>
<protein>
    <recommendedName>
        <fullName evidence="2">Toxin VasX N-terminal region domain-containing protein</fullName>
    </recommendedName>
</protein>
<keyword evidence="1" id="KW-0812">Transmembrane</keyword>
<dbReference type="Proteomes" id="UP001059610">
    <property type="component" value="Unassembled WGS sequence"/>
</dbReference>